<feature type="domain" description="Protein kinase" evidence="6">
    <location>
        <begin position="128"/>
        <end position="499"/>
    </location>
</feature>
<evidence type="ECO:0000256" key="2">
    <source>
        <dbReference type="ARBA" id="ARBA00022679"/>
    </source>
</evidence>
<dbReference type="GO" id="GO:0004674">
    <property type="term" value="F:protein serine/threonine kinase activity"/>
    <property type="evidence" value="ECO:0007669"/>
    <property type="project" value="UniProtKB-KW"/>
</dbReference>
<protein>
    <submittedName>
        <fullName evidence="7">Protein kinase, catalytic domain protein</fullName>
    </submittedName>
</protein>
<dbReference type="GO" id="GO:0005524">
    <property type="term" value="F:ATP binding"/>
    <property type="evidence" value="ECO:0007669"/>
    <property type="project" value="UniProtKB-KW"/>
</dbReference>
<dbReference type="HOGENOM" id="CLU_000288_81_2_1"/>
<comment type="caution">
    <text evidence="7">The sequence shown here is derived from an EMBL/GenBank/DDBJ whole genome shotgun (WGS) entry which is preliminary data.</text>
</comment>
<dbReference type="GO" id="GO:0043484">
    <property type="term" value="P:regulation of RNA splicing"/>
    <property type="evidence" value="ECO:0007669"/>
    <property type="project" value="TreeGrafter"/>
</dbReference>
<dbReference type="PROSITE" id="PS50011">
    <property type="entry name" value="PROTEIN_KINASE_DOM"/>
    <property type="match status" value="1"/>
</dbReference>
<keyword evidence="8" id="KW-1185">Reference proteome</keyword>
<dbReference type="InterPro" id="IPR051175">
    <property type="entry name" value="CLK_kinases"/>
</dbReference>
<dbReference type="RefSeq" id="XP_007824518.1">
    <property type="nucleotide sequence ID" value="XM_007826327.1"/>
</dbReference>
<evidence type="ECO:0000256" key="3">
    <source>
        <dbReference type="ARBA" id="ARBA00022741"/>
    </source>
</evidence>
<evidence type="ECO:0000256" key="4">
    <source>
        <dbReference type="ARBA" id="ARBA00022777"/>
    </source>
</evidence>
<dbReference type="OrthoDB" id="5979581at2759"/>
<dbReference type="InterPro" id="IPR011009">
    <property type="entry name" value="Kinase-like_dom_sf"/>
</dbReference>
<keyword evidence="5" id="KW-0067">ATP-binding</keyword>
<evidence type="ECO:0000256" key="5">
    <source>
        <dbReference type="ARBA" id="ARBA00022840"/>
    </source>
</evidence>
<evidence type="ECO:0000256" key="1">
    <source>
        <dbReference type="ARBA" id="ARBA00022527"/>
    </source>
</evidence>
<dbReference type="EMBL" id="ADNJ02000001">
    <property type="protein sequence ID" value="EFY96218.1"/>
    <property type="molecule type" value="Genomic_DNA"/>
</dbReference>
<keyword evidence="4 7" id="KW-0418">Kinase</keyword>
<name>E9F7T0_METRA</name>
<dbReference type="GO" id="GO:0005634">
    <property type="term" value="C:nucleus"/>
    <property type="evidence" value="ECO:0007669"/>
    <property type="project" value="TreeGrafter"/>
</dbReference>
<dbReference type="KEGG" id="maj:MAA_08329"/>
<keyword evidence="1" id="KW-0723">Serine/threonine-protein kinase</keyword>
<keyword evidence="3" id="KW-0547">Nucleotide-binding</keyword>
<dbReference type="SUPFAM" id="SSF56112">
    <property type="entry name" value="Protein kinase-like (PK-like)"/>
    <property type="match status" value="1"/>
</dbReference>
<reference evidence="7 8" key="1">
    <citation type="journal article" date="2011" name="PLoS Genet.">
        <title>Genome sequencing and comparative transcriptomics of the model entomopathogenic fungi Metarhizium anisopliae and M. acridum.</title>
        <authorList>
            <person name="Gao Q."/>
            <person name="Jin K."/>
            <person name="Ying S.H."/>
            <person name="Zhang Y."/>
            <person name="Xiao G."/>
            <person name="Shang Y."/>
            <person name="Duan Z."/>
            <person name="Hu X."/>
            <person name="Xie X.Q."/>
            <person name="Zhou G."/>
            <person name="Peng G."/>
            <person name="Luo Z."/>
            <person name="Huang W."/>
            <person name="Wang B."/>
            <person name="Fang W."/>
            <person name="Wang S."/>
            <person name="Zhong Y."/>
            <person name="Ma L.J."/>
            <person name="St Leger R.J."/>
            <person name="Zhao G.P."/>
            <person name="Pei Y."/>
            <person name="Feng M.G."/>
            <person name="Xia Y."/>
            <person name="Wang C."/>
        </authorList>
    </citation>
    <scope>NUCLEOTIDE SEQUENCE [LARGE SCALE GENOMIC DNA]</scope>
    <source>
        <strain evidence="8">ARSEF 23 / ATCC MYA-3075</strain>
    </source>
</reference>
<organism evidence="7 8">
    <name type="scientific">Metarhizium robertsii (strain ARSEF 23 / ATCC MYA-3075)</name>
    <name type="common">Metarhizium anisopliae (strain ARSEF 23)</name>
    <dbReference type="NCBI Taxonomy" id="655844"/>
    <lineage>
        <taxon>Eukaryota</taxon>
        <taxon>Fungi</taxon>
        <taxon>Dikarya</taxon>
        <taxon>Ascomycota</taxon>
        <taxon>Pezizomycotina</taxon>
        <taxon>Sordariomycetes</taxon>
        <taxon>Hypocreomycetidae</taxon>
        <taxon>Hypocreales</taxon>
        <taxon>Clavicipitaceae</taxon>
        <taxon>Metarhizium</taxon>
    </lineage>
</organism>
<evidence type="ECO:0000259" key="6">
    <source>
        <dbReference type="PROSITE" id="PS50011"/>
    </source>
</evidence>
<dbReference type="SMART" id="SM00220">
    <property type="entry name" value="S_TKc"/>
    <property type="match status" value="1"/>
</dbReference>
<gene>
    <name evidence="7" type="ORF">MAA_08329</name>
</gene>
<dbReference type="Proteomes" id="UP000002498">
    <property type="component" value="Unassembled WGS sequence"/>
</dbReference>
<proteinExistence type="predicted"/>
<evidence type="ECO:0000313" key="8">
    <source>
        <dbReference type="Proteomes" id="UP000002498"/>
    </source>
</evidence>
<sequence>MDLRLIAKCNVIARGSWDDGILQMTTLTLRLHRPGFASRNLRGMEVVFDHGGLYYLMSHICGFIACCSSFIKPIGLGGLASSSPQSQYSTTSTPPAEYGYIHGVEHLSDYRPGGYHPLHIDDRLHKRYRIVHKLGHGACSTAWLAIDEKTTKYVAIKLGTADADRSELDILSQITQSPGSRSILEDQPSLLPVVLDRFDVGGPNGTHPCLVTLPARCSLRDAREASGSFLFQLDVARSLAAQLVMAVSLVHARGYAHGDLHLGNLLLQLPSSLNTLSVEQLYARYGEPEREPVVCLDVRAASTDPGVPSYAVPSVWMGVPSSDITLGEAKLILSDFGVAFRPCDKSRFESYTPVVLRPPEAFFEPETTLTFASDIWSLGCVIFELLAHRSIIDGFLAPQDEITAQQVELQGPMPSEWWGRWEKRPKWYDEAGRPLSNASDIWSWERRFEQWVQKPRQSRGMETIREDERDALFELLRWMLAWTPSERPDIMKVLKADWITRWALPSYQKGLEGRLP</sequence>
<dbReference type="Gene3D" id="3.30.200.20">
    <property type="entry name" value="Phosphorylase Kinase, domain 1"/>
    <property type="match status" value="1"/>
</dbReference>
<dbReference type="PANTHER" id="PTHR45646">
    <property type="entry name" value="SERINE/THREONINE-PROTEIN KINASE DOA-RELATED"/>
    <property type="match status" value="1"/>
</dbReference>
<dbReference type="InterPro" id="IPR000719">
    <property type="entry name" value="Prot_kinase_dom"/>
</dbReference>
<dbReference type="Pfam" id="PF00069">
    <property type="entry name" value="Pkinase"/>
    <property type="match status" value="1"/>
</dbReference>
<dbReference type="PANTHER" id="PTHR45646:SF11">
    <property type="entry name" value="SERINE_THREONINE-PROTEIN KINASE DOA"/>
    <property type="match status" value="1"/>
</dbReference>
<dbReference type="GeneID" id="19262615"/>
<dbReference type="Gene3D" id="1.10.510.10">
    <property type="entry name" value="Transferase(Phosphotransferase) domain 1"/>
    <property type="match status" value="1"/>
</dbReference>
<evidence type="ECO:0000313" key="7">
    <source>
        <dbReference type="EMBL" id="EFY96218.1"/>
    </source>
</evidence>
<reference evidence="7 8" key="2">
    <citation type="journal article" date="2014" name="Proc. Natl. Acad. Sci. U.S.A.">
        <title>Trajectory and genomic determinants of fungal-pathogen speciation and host adaptation.</title>
        <authorList>
            <person name="Hu X."/>
            <person name="Xiao G."/>
            <person name="Zheng P."/>
            <person name="Shang Y."/>
            <person name="Su Y."/>
            <person name="Zhang X."/>
            <person name="Liu X."/>
            <person name="Zhan S."/>
            <person name="St Leger R.J."/>
            <person name="Wang C."/>
        </authorList>
    </citation>
    <scope>GENOME REANNOTATION</scope>
    <source>
        <strain evidence="8">ARSEF 23 / ATCC MYA-3075</strain>
    </source>
</reference>
<dbReference type="AlphaFoldDB" id="E9F7T0"/>
<accession>E9F7T0</accession>
<keyword evidence="2" id="KW-0808">Transferase</keyword>